<evidence type="ECO:0000259" key="11">
    <source>
        <dbReference type="Pfam" id="PF01050"/>
    </source>
</evidence>
<dbReference type="GO" id="GO:0004476">
    <property type="term" value="F:mannose-6-phosphate isomerase activity"/>
    <property type="evidence" value="ECO:0007669"/>
    <property type="project" value="UniProtKB-EC"/>
</dbReference>
<dbReference type="InterPro" id="IPR029044">
    <property type="entry name" value="Nucleotide-diphossugar_trans"/>
</dbReference>
<keyword evidence="5 13" id="KW-0548">Nucleotidyltransferase</keyword>
<comment type="pathway">
    <text evidence="1">Nucleotide-sugar biosynthesis; GDP-alpha-D-mannose biosynthesis; GDP-alpha-D-mannose from alpha-D-mannose 1-phosphate (GTP route): step 1/1.</text>
</comment>
<keyword evidence="14" id="KW-1185">Reference proteome</keyword>
<feature type="domain" description="Mannose-6-phosphate isomerase type II C-terminal" evidence="11">
    <location>
        <begin position="350"/>
        <end position="464"/>
    </location>
</feature>
<evidence type="ECO:0000259" key="12">
    <source>
        <dbReference type="Pfam" id="PF22640"/>
    </source>
</evidence>
<evidence type="ECO:0000256" key="3">
    <source>
        <dbReference type="ARBA" id="ARBA00012387"/>
    </source>
</evidence>
<dbReference type="Pfam" id="PF00483">
    <property type="entry name" value="NTP_transferase"/>
    <property type="match status" value="1"/>
</dbReference>
<evidence type="ECO:0000256" key="4">
    <source>
        <dbReference type="ARBA" id="ARBA00022679"/>
    </source>
</evidence>
<dbReference type="InterPro" id="IPR014710">
    <property type="entry name" value="RmlC-like_jellyroll"/>
</dbReference>
<evidence type="ECO:0000256" key="5">
    <source>
        <dbReference type="ARBA" id="ARBA00022695"/>
    </source>
</evidence>
<sequence>MNIPVLPVILAGGSGTRLWPLSRRHVPKPFLALKSGETLFAETLARLPEAAMAPLVVCNEAHRFLVAEQLRQAGRTGLILLEPAARNTAPAIALAALQAVQAGEDPVLLVMPSDHWIADTPAFQASVARAVALAREGWLVTLGVTPERAETGYGYIQRGERLADQAWRVARFTEKPDAATAEAFCRSGDYLWNSGVFVLRAGHYLALLERLAPAILTACTEAHGKARQDLDFLRIDDAAFCASPADSIDYAVMEHTDHAAVVALTAGWSDIGSWPALWQVQDRDDAGNVQCGDVLLRESRGCYVRAEHRLVAVLGAEDLVVVETADAVLVAPREAAGLLKASVEALEAEGRREVVEHRVVHRPWGHYEPVDSGERYQVKRLTVQPGRRLSLQMHHHRAEHWVVVRGTARVTLGEESFLVGENQSIDIPQGRVHCLENPGVIPLELIEIQSGTYLGEDDIVRLDDPYGRA</sequence>
<dbReference type="Proteomes" id="UP001319883">
    <property type="component" value="Unassembled WGS sequence"/>
</dbReference>
<evidence type="ECO:0000256" key="2">
    <source>
        <dbReference type="ARBA" id="ARBA00006115"/>
    </source>
</evidence>
<organism evidence="13 14">
    <name type="scientific">Modicisalibacter tunisiensis</name>
    <dbReference type="NCBI Taxonomy" id="390637"/>
    <lineage>
        <taxon>Bacteria</taxon>
        <taxon>Pseudomonadati</taxon>
        <taxon>Pseudomonadota</taxon>
        <taxon>Gammaproteobacteria</taxon>
        <taxon>Oceanospirillales</taxon>
        <taxon>Halomonadaceae</taxon>
        <taxon>Modicisalibacter</taxon>
    </lineage>
</organism>
<dbReference type="Pfam" id="PF01050">
    <property type="entry name" value="MannoseP_isomer"/>
    <property type="match status" value="1"/>
</dbReference>
<dbReference type="InterPro" id="IPR011051">
    <property type="entry name" value="RmlC_Cupin_sf"/>
</dbReference>
<comment type="similarity">
    <text evidence="2 9">Belongs to the mannose-6-phosphate isomerase type 2 family.</text>
</comment>
<dbReference type="RefSeq" id="WP_224419926.1">
    <property type="nucleotide sequence ID" value="NZ_JAGXFD010000001.1"/>
</dbReference>
<dbReference type="Gene3D" id="2.60.120.10">
    <property type="entry name" value="Jelly Rolls"/>
    <property type="match status" value="1"/>
</dbReference>
<dbReference type="InterPro" id="IPR049577">
    <property type="entry name" value="GMPP_N"/>
</dbReference>
<dbReference type="GO" id="GO:0004475">
    <property type="term" value="F:mannose-1-phosphate guanylyltransferase (GTP) activity"/>
    <property type="evidence" value="ECO:0007669"/>
    <property type="project" value="UniProtKB-EC"/>
</dbReference>
<dbReference type="InterPro" id="IPR005835">
    <property type="entry name" value="NTP_transferase_dom"/>
</dbReference>
<keyword evidence="7" id="KW-0342">GTP-binding</keyword>
<name>A0ABS7WTZ2_9GAMM</name>
<dbReference type="Pfam" id="PF22640">
    <property type="entry name" value="ManC_GMP_beta-helix"/>
    <property type="match status" value="1"/>
</dbReference>
<keyword evidence="4 13" id="KW-0808">Transferase</keyword>
<dbReference type="CDD" id="cd02213">
    <property type="entry name" value="cupin_PMI_typeII_C"/>
    <property type="match status" value="1"/>
</dbReference>
<evidence type="ECO:0000313" key="14">
    <source>
        <dbReference type="Proteomes" id="UP001319883"/>
    </source>
</evidence>
<dbReference type="EMBL" id="JAGXFD010000001">
    <property type="protein sequence ID" value="MBZ9566087.1"/>
    <property type="molecule type" value="Genomic_DNA"/>
</dbReference>
<comment type="caution">
    <text evidence="13">The sequence shown here is derived from an EMBL/GenBank/DDBJ whole genome shotgun (WGS) entry which is preliminary data.</text>
</comment>
<dbReference type="SUPFAM" id="SSF53448">
    <property type="entry name" value="Nucleotide-diphospho-sugar transferases"/>
    <property type="match status" value="1"/>
</dbReference>
<dbReference type="Gene3D" id="3.90.550.10">
    <property type="entry name" value="Spore Coat Polysaccharide Biosynthesis Protein SpsA, Chain A"/>
    <property type="match status" value="1"/>
</dbReference>
<accession>A0ABS7WTZ2</accession>
<proteinExistence type="inferred from homology"/>
<dbReference type="InterPro" id="IPR054566">
    <property type="entry name" value="ManC/GMP-like_b-helix"/>
</dbReference>
<keyword evidence="13" id="KW-0413">Isomerase</keyword>
<dbReference type="PANTHER" id="PTHR46390:SF1">
    <property type="entry name" value="MANNOSE-1-PHOSPHATE GUANYLYLTRANSFERASE"/>
    <property type="match status" value="1"/>
</dbReference>
<evidence type="ECO:0000259" key="10">
    <source>
        <dbReference type="Pfam" id="PF00483"/>
    </source>
</evidence>
<dbReference type="InterPro" id="IPR001538">
    <property type="entry name" value="Man6P_isomerase-2_C"/>
</dbReference>
<protein>
    <recommendedName>
        <fullName evidence="3">mannose-1-phosphate guanylyltransferase</fullName>
        <ecNumber evidence="3">2.7.7.13</ecNumber>
    </recommendedName>
</protein>
<evidence type="ECO:0000256" key="7">
    <source>
        <dbReference type="ARBA" id="ARBA00023134"/>
    </source>
</evidence>
<dbReference type="EC" id="2.7.7.13" evidence="3"/>
<dbReference type="NCBIfam" id="TIGR01479">
    <property type="entry name" value="GMP_PMI"/>
    <property type="match status" value="1"/>
</dbReference>
<evidence type="ECO:0000256" key="6">
    <source>
        <dbReference type="ARBA" id="ARBA00022741"/>
    </source>
</evidence>
<evidence type="ECO:0000256" key="1">
    <source>
        <dbReference type="ARBA" id="ARBA00004823"/>
    </source>
</evidence>
<comment type="catalytic activity">
    <reaction evidence="8">
        <text>alpha-D-mannose 1-phosphate + GTP + H(+) = GDP-alpha-D-mannose + diphosphate</text>
        <dbReference type="Rhea" id="RHEA:15229"/>
        <dbReference type="ChEBI" id="CHEBI:15378"/>
        <dbReference type="ChEBI" id="CHEBI:33019"/>
        <dbReference type="ChEBI" id="CHEBI:37565"/>
        <dbReference type="ChEBI" id="CHEBI:57527"/>
        <dbReference type="ChEBI" id="CHEBI:58409"/>
        <dbReference type="EC" id="2.7.7.13"/>
    </reaction>
</comment>
<evidence type="ECO:0000256" key="8">
    <source>
        <dbReference type="ARBA" id="ARBA00047343"/>
    </source>
</evidence>
<gene>
    <name evidence="13" type="ORF">KGQ91_00030</name>
</gene>
<evidence type="ECO:0000256" key="9">
    <source>
        <dbReference type="RuleBase" id="RU004190"/>
    </source>
</evidence>
<keyword evidence="6" id="KW-0547">Nucleotide-binding</keyword>
<dbReference type="CDD" id="cd02509">
    <property type="entry name" value="GDP-M1P_Guanylyltransferase"/>
    <property type="match status" value="1"/>
</dbReference>
<dbReference type="SUPFAM" id="SSF51182">
    <property type="entry name" value="RmlC-like cupins"/>
    <property type="match status" value="1"/>
</dbReference>
<feature type="domain" description="MannoseP isomerase/GMP-like beta-helix" evidence="12">
    <location>
        <begin position="298"/>
        <end position="345"/>
    </location>
</feature>
<dbReference type="PANTHER" id="PTHR46390">
    <property type="entry name" value="MANNOSE-1-PHOSPHATE GUANYLYLTRANSFERASE"/>
    <property type="match status" value="1"/>
</dbReference>
<dbReference type="InterPro" id="IPR051161">
    <property type="entry name" value="Mannose-6P_isomerase_type2"/>
</dbReference>
<feature type="domain" description="Nucleotidyl transferase" evidence="10">
    <location>
        <begin position="7"/>
        <end position="283"/>
    </location>
</feature>
<evidence type="ECO:0000313" key="13">
    <source>
        <dbReference type="EMBL" id="MBZ9566087.1"/>
    </source>
</evidence>
<dbReference type="InterPro" id="IPR006375">
    <property type="entry name" value="Man1P_GuaTrfase/Man6P_Isoase"/>
</dbReference>
<reference evidence="13 14" key="1">
    <citation type="submission" date="2021-05" db="EMBL/GenBank/DDBJ databases">
        <title>Petroleum and Energy Research Collection (APPE): ex situ preservation of microbial diversity associated with the oil industry and exploitation of its biotechnological potential.</title>
        <authorList>
            <person name="Paixao C.T.M."/>
            <person name="Gomes M.B."/>
            <person name="Oliveira V.M."/>
        </authorList>
    </citation>
    <scope>NUCLEOTIDE SEQUENCE [LARGE SCALE GENOMIC DNA]</scope>
    <source>
        <strain evidence="13 14">LIT2</strain>
    </source>
</reference>